<dbReference type="AlphaFoldDB" id="A0A6I6E6R0"/>
<evidence type="ECO:0000256" key="1">
    <source>
        <dbReference type="SAM" id="Phobius"/>
    </source>
</evidence>
<evidence type="ECO:0000259" key="2">
    <source>
        <dbReference type="Pfam" id="PF14358"/>
    </source>
</evidence>
<dbReference type="RefSeq" id="WP_153974397.1">
    <property type="nucleotide sequence ID" value="NZ_CP039268.1"/>
</dbReference>
<keyword evidence="1" id="KW-0472">Membrane</keyword>
<name>A0A6I6E6R0_THETI</name>
<keyword evidence="4" id="KW-1185">Reference proteome</keyword>
<proteinExistence type="predicted"/>
<feature type="transmembrane region" description="Helical" evidence="1">
    <location>
        <begin position="98"/>
        <end position="123"/>
    </location>
</feature>
<gene>
    <name evidence="3" type="ORF">E6P07_03870</name>
</gene>
<dbReference type="OrthoDB" id="9793491at2"/>
<sequence length="165" mass="18472">MLKNVHSTRAFIAFLVTWSFVVLTLTGLVLYIVPHGRVANWIFWTLAGLDKDGWADIHILFGAVFIVSGALHLYFNWKPFTCYLAERVRGHLTLKRELITSLAAVLLLVLGALFAVPPVSWLFDLNDWAKSSWGRAPGQEPPYPRAEATPLPVLAQRLGFDLETA</sequence>
<keyword evidence="1" id="KW-0812">Transmembrane</keyword>
<dbReference type="KEGG" id="ttp:E6P07_03870"/>
<evidence type="ECO:0000313" key="4">
    <source>
        <dbReference type="Proteomes" id="UP000426424"/>
    </source>
</evidence>
<feature type="transmembrane region" description="Helical" evidence="1">
    <location>
        <begin position="12"/>
        <end position="33"/>
    </location>
</feature>
<evidence type="ECO:0000313" key="3">
    <source>
        <dbReference type="EMBL" id="QGU32198.1"/>
    </source>
</evidence>
<accession>A0A6I6E6R0</accession>
<reference evidence="3 4" key="1">
    <citation type="submission" date="2019-12" db="EMBL/GenBank/DDBJ databases">
        <title>The complete genome of the thermophilic, anoxygenic phototrophic gammaproteobacterium Thermochromatium tepidum.</title>
        <authorList>
            <person name="Sattley W.M."/>
            <person name="Swingley W.D."/>
            <person name="Burchell B.M."/>
            <person name="Gurbani S.A."/>
            <person name="Kujawa C.M."/>
            <person name="Nuccio D.A."/>
            <person name="Schladweiler J."/>
            <person name="Shaffer K.N."/>
            <person name="Stokes L.M."/>
            <person name="Touchman J.W."/>
            <person name="Blankenship R.E."/>
            <person name="Madigan M.T."/>
        </authorList>
    </citation>
    <scope>NUCLEOTIDE SEQUENCE [LARGE SCALE GENOMIC DNA]</scope>
    <source>
        <strain evidence="3 4">ATCC 43061</strain>
    </source>
</reference>
<feature type="domain" description="Flavinylation-associated cytochrome" evidence="2">
    <location>
        <begin position="11"/>
        <end position="77"/>
    </location>
</feature>
<feature type="transmembrane region" description="Helical" evidence="1">
    <location>
        <begin position="53"/>
        <end position="77"/>
    </location>
</feature>
<protein>
    <submittedName>
        <fullName evidence="3">DUF4405 domain-containing protein</fullName>
    </submittedName>
</protein>
<keyword evidence="1" id="KW-1133">Transmembrane helix</keyword>
<organism evidence="3 4">
    <name type="scientific">Thermochromatium tepidum ATCC 43061</name>
    <dbReference type="NCBI Taxonomy" id="316276"/>
    <lineage>
        <taxon>Bacteria</taxon>
        <taxon>Pseudomonadati</taxon>
        <taxon>Pseudomonadota</taxon>
        <taxon>Gammaproteobacteria</taxon>
        <taxon>Chromatiales</taxon>
        <taxon>Chromatiaceae</taxon>
        <taxon>Thermochromatium</taxon>
    </lineage>
</organism>
<dbReference type="EMBL" id="CP039268">
    <property type="protein sequence ID" value="QGU32198.1"/>
    <property type="molecule type" value="Genomic_DNA"/>
</dbReference>
<dbReference type="Pfam" id="PF14358">
    <property type="entry name" value="DUF4405"/>
    <property type="match status" value="1"/>
</dbReference>
<dbReference type="Proteomes" id="UP000426424">
    <property type="component" value="Chromosome"/>
</dbReference>
<dbReference type="InterPro" id="IPR025517">
    <property type="entry name" value="DUF4405"/>
</dbReference>